<gene>
    <name evidence="1" type="ORF">GCM10022389_19680</name>
</gene>
<evidence type="ECO:0000313" key="1">
    <source>
        <dbReference type="EMBL" id="GAA4074197.1"/>
    </source>
</evidence>
<reference evidence="2" key="1">
    <citation type="journal article" date="2019" name="Int. J. Syst. Evol. Microbiol.">
        <title>The Global Catalogue of Microorganisms (GCM) 10K type strain sequencing project: providing services to taxonomists for standard genome sequencing and annotation.</title>
        <authorList>
            <consortium name="The Broad Institute Genomics Platform"/>
            <consortium name="The Broad Institute Genome Sequencing Center for Infectious Disease"/>
            <person name="Wu L."/>
            <person name="Ma J."/>
        </authorList>
    </citation>
    <scope>NUCLEOTIDE SEQUENCE [LARGE SCALE GENOMIC DNA]</scope>
    <source>
        <strain evidence="2">JCM 17069</strain>
    </source>
</reference>
<sequence length="189" mass="22866">MTIEDIIEELGEPEIALNNAENIDANENSYYLYELHQMYNFWEKKVWFFNDLQEFYDYAYSHVMIQYVNRELDEEYDFDDDTDRSELYRYLLKLKNTIWTIEECENFIKSFSDSSFELVEFGKVIDLIAITDEDFEKCKEHYSTKEELENINLKEGCYKIISGYINKNYKNPKKPKESLAEFLAYLNHQ</sequence>
<proteinExistence type="predicted"/>
<accession>A0ABP7VTY6</accession>
<evidence type="ECO:0000313" key="2">
    <source>
        <dbReference type="Proteomes" id="UP001500367"/>
    </source>
</evidence>
<keyword evidence="2" id="KW-1185">Reference proteome</keyword>
<dbReference type="EMBL" id="BAABCT010000005">
    <property type="protein sequence ID" value="GAA4074197.1"/>
    <property type="molecule type" value="Genomic_DNA"/>
</dbReference>
<protein>
    <recommendedName>
        <fullName evidence="3">DUF4240 domain-containing protein</fullName>
    </recommendedName>
</protein>
<name>A0ABP7VTY6_9FLAO</name>
<organism evidence="1 2">
    <name type="scientific">Flavobacterium cheonanense</name>
    <dbReference type="NCBI Taxonomy" id="706183"/>
    <lineage>
        <taxon>Bacteria</taxon>
        <taxon>Pseudomonadati</taxon>
        <taxon>Bacteroidota</taxon>
        <taxon>Flavobacteriia</taxon>
        <taxon>Flavobacteriales</taxon>
        <taxon>Flavobacteriaceae</taxon>
        <taxon>Flavobacterium</taxon>
    </lineage>
</organism>
<evidence type="ECO:0008006" key="3">
    <source>
        <dbReference type="Google" id="ProtNLM"/>
    </source>
</evidence>
<dbReference type="RefSeq" id="WP_344816539.1">
    <property type="nucleotide sequence ID" value="NZ_BAABCT010000005.1"/>
</dbReference>
<dbReference type="Proteomes" id="UP001500367">
    <property type="component" value="Unassembled WGS sequence"/>
</dbReference>
<comment type="caution">
    <text evidence="1">The sequence shown here is derived from an EMBL/GenBank/DDBJ whole genome shotgun (WGS) entry which is preliminary data.</text>
</comment>